<keyword evidence="1" id="KW-1133">Transmembrane helix</keyword>
<dbReference type="AlphaFoldDB" id="A0A2U3K3J7"/>
<reference evidence="3" key="1">
    <citation type="submission" date="2018-02" db="EMBL/GenBank/DDBJ databases">
        <authorList>
            <person name="Hausmann B."/>
        </authorList>
    </citation>
    <scope>NUCLEOTIDE SEQUENCE [LARGE SCALE GENOMIC DNA]</scope>
    <source>
        <strain evidence="3">Peat soil MAG SbF1</strain>
    </source>
</reference>
<sequence length="114" mass="12863">MDYNFCKKMIDDLFIPVGQMVGIQVFVIIFERALWKTELNYEEADLIHVSEAGVELQELSKIAPDRAVLVLTEFLNNIVNTLVQLIGKQAVKQLTDELGEFMLEENSGSLSWGG</sequence>
<dbReference type="OrthoDB" id="1798655at2"/>
<dbReference type="EMBL" id="OMOF01000034">
    <property type="protein sequence ID" value="SPF34245.1"/>
    <property type="molecule type" value="Genomic_DNA"/>
</dbReference>
<evidence type="ECO:0000313" key="3">
    <source>
        <dbReference type="Proteomes" id="UP000238916"/>
    </source>
</evidence>
<evidence type="ECO:0000313" key="2">
    <source>
        <dbReference type="EMBL" id="SPF34245.1"/>
    </source>
</evidence>
<feature type="transmembrane region" description="Helical" evidence="1">
    <location>
        <begin position="13"/>
        <end position="30"/>
    </location>
</feature>
<gene>
    <name evidence="2" type="ORF">SBF1_1290005</name>
</gene>
<keyword evidence="1" id="KW-0472">Membrane</keyword>
<name>A0A2U3K3J7_9FIRM</name>
<proteinExistence type="predicted"/>
<dbReference type="Proteomes" id="UP000238916">
    <property type="component" value="Unassembled WGS sequence"/>
</dbReference>
<keyword evidence="1" id="KW-0812">Transmembrane</keyword>
<organism evidence="2 3">
    <name type="scientific">Candidatus Desulfosporosinus infrequens</name>
    <dbReference type="NCBI Taxonomy" id="2043169"/>
    <lineage>
        <taxon>Bacteria</taxon>
        <taxon>Bacillati</taxon>
        <taxon>Bacillota</taxon>
        <taxon>Clostridia</taxon>
        <taxon>Eubacteriales</taxon>
        <taxon>Desulfitobacteriaceae</taxon>
        <taxon>Desulfosporosinus</taxon>
    </lineage>
</organism>
<evidence type="ECO:0000256" key="1">
    <source>
        <dbReference type="SAM" id="Phobius"/>
    </source>
</evidence>
<accession>A0A2U3K3J7</accession>
<protein>
    <submittedName>
        <fullName evidence="2">Uncharacterized protein</fullName>
    </submittedName>
</protein>